<organism evidence="4 5">
    <name type="scientific">Nitzschia inconspicua</name>
    <dbReference type="NCBI Taxonomy" id="303405"/>
    <lineage>
        <taxon>Eukaryota</taxon>
        <taxon>Sar</taxon>
        <taxon>Stramenopiles</taxon>
        <taxon>Ochrophyta</taxon>
        <taxon>Bacillariophyta</taxon>
        <taxon>Bacillariophyceae</taxon>
        <taxon>Bacillariophycidae</taxon>
        <taxon>Bacillariales</taxon>
        <taxon>Bacillariaceae</taxon>
        <taxon>Nitzschia</taxon>
    </lineage>
</organism>
<evidence type="ECO:0000256" key="1">
    <source>
        <dbReference type="ARBA" id="ARBA00009172"/>
    </source>
</evidence>
<name>A0A9K3KKR5_9STRA</name>
<sequence>MPSTSSLAIDRRSNSSSPSSYQNVETFDDELATQHSNINTRHRRDDQGARRALLNFVLMSILFSANHGCVVSCLGLASARLGSIGAWQSGILYITYTASALLGATYIVKETGARNSLLLGMLLYCFYVACFWVGTLFSDDNISGKRVAAYTGAAIGGIGAGFLWTAQGAYFGQAAEDHASRLQQPVETSTASLAGIFAFFYLAEEVLLRLLSSFLLEFHLASWGSIFGIYTVITVLSTMAISCIYNYPKSGVDTYNTDARLEDHPQSASRFFYKLSSALQLLINDPKMKYMVGLNAVFGFTASFLNSYVNGQVVPVALDDPDSKYIGVLSSWVSAVAAVMSLVFGRLGSKTGKGPILILGALCFFGVVFPFVVQPNASKYGWSMLVIIYSLHGTGRATFEGTLKATFADYFPHEKEGAFANIILQNGLAGAVGYFLTFSLQCDTPSRYCIEYSNGTLHDVLSFELIVIVSAILAIIGYLRASAIHKMELEEERNSDDANQDDNAILLIEERDT</sequence>
<keyword evidence="3" id="KW-1133">Transmembrane helix</keyword>
<evidence type="ECO:0000256" key="2">
    <source>
        <dbReference type="SAM" id="MobiDB-lite"/>
    </source>
</evidence>
<dbReference type="AlphaFoldDB" id="A0A9K3KKR5"/>
<dbReference type="Pfam" id="PF07690">
    <property type="entry name" value="MFS_1"/>
    <property type="match status" value="1"/>
</dbReference>
<dbReference type="EMBL" id="JAGRRH010000022">
    <property type="protein sequence ID" value="KAG7345517.1"/>
    <property type="molecule type" value="Genomic_DNA"/>
</dbReference>
<gene>
    <name evidence="4" type="ORF">IV203_033048</name>
</gene>
<feature type="transmembrane region" description="Helical" evidence="3">
    <location>
        <begin position="90"/>
        <end position="108"/>
    </location>
</feature>
<dbReference type="PANTHER" id="PTHR19444:SF13">
    <property type="entry name" value="PROTEIN UNC-93 HOMOLOG A"/>
    <property type="match status" value="1"/>
</dbReference>
<feature type="transmembrane region" description="Helical" evidence="3">
    <location>
        <begin position="186"/>
        <end position="203"/>
    </location>
</feature>
<keyword evidence="3" id="KW-0472">Membrane</keyword>
<evidence type="ECO:0000256" key="3">
    <source>
        <dbReference type="SAM" id="Phobius"/>
    </source>
</evidence>
<protein>
    <submittedName>
        <fullName evidence="4">Major facilitator superfamily transporter</fullName>
    </submittedName>
</protein>
<feature type="transmembrane region" description="Helical" evidence="3">
    <location>
        <begin position="223"/>
        <end position="245"/>
    </location>
</feature>
<dbReference type="GO" id="GO:0022857">
    <property type="term" value="F:transmembrane transporter activity"/>
    <property type="evidence" value="ECO:0007669"/>
    <property type="project" value="InterPro"/>
</dbReference>
<keyword evidence="3" id="KW-0812">Transmembrane</keyword>
<feature type="transmembrane region" description="Helical" evidence="3">
    <location>
        <begin position="325"/>
        <end position="344"/>
    </location>
</feature>
<reference evidence="4" key="1">
    <citation type="journal article" date="2021" name="Sci. Rep.">
        <title>Diploid genomic architecture of Nitzschia inconspicua, an elite biomass production diatom.</title>
        <authorList>
            <person name="Oliver A."/>
            <person name="Podell S."/>
            <person name="Pinowska A."/>
            <person name="Traller J.C."/>
            <person name="Smith S.R."/>
            <person name="McClure R."/>
            <person name="Beliaev A."/>
            <person name="Bohutskyi P."/>
            <person name="Hill E.A."/>
            <person name="Rabines A."/>
            <person name="Zheng H."/>
            <person name="Allen L.Z."/>
            <person name="Kuo A."/>
            <person name="Grigoriev I.V."/>
            <person name="Allen A.E."/>
            <person name="Hazlebeck D."/>
            <person name="Allen E.E."/>
        </authorList>
    </citation>
    <scope>NUCLEOTIDE SEQUENCE</scope>
    <source>
        <strain evidence="4">Hildebrandi</strain>
    </source>
</reference>
<dbReference type="InterPro" id="IPR011701">
    <property type="entry name" value="MFS"/>
</dbReference>
<feature type="transmembrane region" description="Helical" evidence="3">
    <location>
        <begin position="460"/>
        <end position="479"/>
    </location>
</feature>
<dbReference type="PANTHER" id="PTHR19444">
    <property type="entry name" value="UNC-93 RELATED"/>
    <property type="match status" value="1"/>
</dbReference>
<reference evidence="4" key="2">
    <citation type="submission" date="2021-04" db="EMBL/GenBank/DDBJ databases">
        <authorList>
            <person name="Podell S."/>
        </authorList>
    </citation>
    <scope>NUCLEOTIDE SEQUENCE</scope>
    <source>
        <strain evidence="4">Hildebrandi</strain>
    </source>
</reference>
<evidence type="ECO:0000313" key="5">
    <source>
        <dbReference type="Proteomes" id="UP000693970"/>
    </source>
</evidence>
<keyword evidence="5" id="KW-1185">Reference proteome</keyword>
<proteinExistence type="inferred from homology"/>
<evidence type="ECO:0000313" key="4">
    <source>
        <dbReference type="EMBL" id="KAG7345517.1"/>
    </source>
</evidence>
<feature type="transmembrane region" description="Helical" evidence="3">
    <location>
        <begin position="356"/>
        <end position="374"/>
    </location>
</feature>
<dbReference type="InterPro" id="IPR051951">
    <property type="entry name" value="UNC-93_regulatory"/>
</dbReference>
<feature type="region of interest" description="Disordered" evidence="2">
    <location>
        <begin position="1"/>
        <end position="22"/>
    </location>
</feature>
<accession>A0A9K3KKR5</accession>
<feature type="transmembrane region" description="Helical" evidence="3">
    <location>
        <begin position="290"/>
        <end position="309"/>
    </location>
</feature>
<feature type="transmembrane region" description="Helical" evidence="3">
    <location>
        <begin position="52"/>
        <end position="78"/>
    </location>
</feature>
<dbReference type="Proteomes" id="UP000693970">
    <property type="component" value="Unassembled WGS sequence"/>
</dbReference>
<feature type="transmembrane region" description="Helical" evidence="3">
    <location>
        <begin position="147"/>
        <end position="166"/>
    </location>
</feature>
<dbReference type="OrthoDB" id="425072at2759"/>
<comment type="similarity">
    <text evidence="1">Belongs to the unc-93 family.</text>
</comment>
<feature type="transmembrane region" description="Helical" evidence="3">
    <location>
        <begin position="117"/>
        <end position="135"/>
    </location>
</feature>
<comment type="caution">
    <text evidence="4">The sequence shown here is derived from an EMBL/GenBank/DDBJ whole genome shotgun (WGS) entry which is preliminary data.</text>
</comment>
<feature type="transmembrane region" description="Helical" evidence="3">
    <location>
        <begin position="419"/>
        <end position="440"/>
    </location>
</feature>